<proteinExistence type="predicted"/>
<dbReference type="OrthoDB" id="5193978at2"/>
<name>A0A1E7JN96_9ACTN</name>
<gene>
    <name evidence="1" type="ORF">AN215_08545</name>
</gene>
<evidence type="ECO:0000313" key="2">
    <source>
        <dbReference type="Proteomes" id="UP000176087"/>
    </source>
</evidence>
<dbReference type="RefSeq" id="WP_070013190.1">
    <property type="nucleotide sequence ID" value="NZ_LJGS01000044.1"/>
</dbReference>
<organism evidence="1 2">
    <name type="scientific">Streptomyces abyssalis</name>
    <dbReference type="NCBI Taxonomy" id="933944"/>
    <lineage>
        <taxon>Bacteria</taxon>
        <taxon>Bacillati</taxon>
        <taxon>Actinomycetota</taxon>
        <taxon>Actinomycetes</taxon>
        <taxon>Kitasatosporales</taxon>
        <taxon>Streptomycetaceae</taxon>
        <taxon>Streptomyces</taxon>
    </lineage>
</organism>
<protein>
    <submittedName>
        <fullName evidence="1">Uncharacterized protein</fullName>
    </submittedName>
</protein>
<dbReference type="AlphaFoldDB" id="A0A1E7JN96"/>
<keyword evidence="2" id="KW-1185">Reference proteome</keyword>
<accession>A0A1E7JN96</accession>
<sequence>MADEEWTCGKGLAASAELPARMGELTDRLANVLQNHMGALPVADPDGKQEHDAYGRLVREYRAIASQLAAAAEAMESYRGLPACPHDEAVMAEPAAQEVFEALVRAEDELLALLKQRSEENHAMLGEWGSQGDAPPGDAR</sequence>
<dbReference type="Proteomes" id="UP000176087">
    <property type="component" value="Unassembled WGS sequence"/>
</dbReference>
<dbReference type="EMBL" id="LJGT01000038">
    <property type="protein sequence ID" value="OEU89752.1"/>
    <property type="molecule type" value="Genomic_DNA"/>
</dbReference>
<evidence type="ECO:0000313" key="1">
    <source>
        <dbReference type="EMBL" id="OEU89752.1"/>
    </source>
</evidence>
<reference evidence="1 2" key="1">
    <citation type="journal article" date="2016" name="Front. Microbiol.">
        <title>Comparative Genomics Analysis of Streptomyces Species Reveals Their Adaptation to the Marine Environment and Their Diversity at the Genomic Level.</title>
        <authorList>
            <person name="Tian X."/>
            <person name="Zhang Z."/>
            <person name="Yang T."/>
            <person name="Chen M."/>
            <person name="Li J."/>
            <person name="Chen F."/>
            <person name="Yang J."/>
            <person name="Li W."/>
            <person name="Zhang B."/>
            <person name="Zhang Z."/>
            <person name="Wu J."/>
            <person name="Zhang C."/>
            <person name="Long L."/>
            <person name="Xiao J."/>
        </authorList>
    </citation>
    <scope>NUCLEOTIDE SEQUENCE [LARGE SCALE GENOMIC DNA]</scope>
    <source>
        <strain evidence="1 2">SCSIO 10390</strain>
    </source>
</reference>
<comment type="caution">
    <text evidence="1">The sequence shown here is derived from an EMBL/GenBank/DDBJ whole genome shotgun (WGS) entry which is preliminary data.</text>
</comment>